<evidence type="ECO:0000313" key="13">
    <source>
        <dbReference type="EMBL" id="TCS87699.1"/>
    </source>
</evidence>
<evidence type="ECO:0000256" key="8">
    <source>
        <dbReference type="ARBA" id="ARBA00031423"/>
    </source>
</evidence>
<dbReference type="OrthoDB" id="9811841at2"/>
<evidence type="ECO:0000256" key="5">
    <source>
        <dbReference type="ARBA" id="ARBA00022676"/>
    </source>
</evidence>
<dbReference type="SMART" id="SM00642">
    <property type="entry name" value="Aamy"/>
    <property type="match status" value="1"/>
</dbReference>
<name>A0A4R3KSX8_9SPHI</name>
<dbReference type="NCBIfam" id="TIGR00217">
    <property type="entry name" value="malQ"/>
    <property type="match status" value="1"/>
</dbReference>
<dbReference type="Gene3D" id="3.30.1590.10">
    <property type="entry name" value="Maltooligosyl trehalose synthase, domain 2"/>
    <property type="match status" value="1"/>
</dbReference>
<evidence type="ECO:0000256" key="2">
    <source>
        <dbReference type="ARBA" id="ARBA00005684"/>
    </source>
</evidence>
<protein>
    <recommendedName>
        <fullName evidence="4 10">4-alpha-glucanotransferase</fullName>
        <ecNumber evidence="3 10">2.4.1.25</ecNumber>
    </recommendedName>
    <alternativeName>
        <fullName evidence="8 10">Amylomaltase</fullName>
    </alternativeName>
    <alternativeName>
        <fullName evidence="9 10">Disproportionating enzyme</fullName>
    </alternativeName>
</protein>
<dbReference type="EC" id="2.4.1.25" evidence="3 10"/>
<dbReference type="Pfam" id="PF00128">
    <property type="entry name" value="Alpha-amylase"/>
    <property type="match status" value="1"/>
</dbReference>
<dbReference type="PANTHER" id="PTHR32438">
    <property type="entry name" value="4-ALPHA-GLUCANOTRANSFERASE DPE1, CHLOROPLASTIC/AMYLOPLASTIC"/>
    <property type="match status" value="1"/>
</dbReference>
<evidence type="ECO:0000256" key="10">
    <source>
        <dbReference type="RuleBase" id="RU361207"/>
    </source>
</evidence>
<sequence length="1457" mass="167826">MEKFSRPSSTYRFQFHKGFTFKDLERLQNYLQELGISAVYASPLFTAVPGSTHGYDVLHPNSINPELGTLRQLKALIRNLQQKGIDWLQDIVPNHMGFHSENPWLSDVLEKGSKSAYASFFDTSLYSNFFSGRLMVPFLGASLEEVLKNGELKIAYAEQRLVFRYYGQEWPLHPLSYRDILVSCMDGTEQNCRELAGQITRIQQLNDARTYALQWNEFRLQLAALMKTGEAGQHLREYLEKINNRPDQLRDIAGQQAYRLCSWKETGERINYRRFFTINGLICLNMQEKAVFREYHNLIASLLEESCFAGIRVDHVDGLYDPAGYLEQLRELAGEKTYIIVEKILESNEEFPAGWPVQGSSGYDFLALVNNLFTRSSNKEVFSRFYRELTGEALSVQEQIREKKAAILQAHMNGELENLCALFLHLLETDTQRGKEVASESRERPESGEPSRPVSDFSDVAEGDLKQAIAAFLVHCPVYRYYGNHFPLEENESIALRNILHQAGAHQPDLIPAFRLLEEALLQWPLERSEAYRKEALCFYSRCMQFSGPLMAKGVEDTLMYTYNRFIGHNEVGDSPDAFGISPEVFHREMKIRRERWPQSMNATATHDTKRGEDLRARLNVLTCIPREWMKAVREWRRLNKDLKQQGAPDANEEYFIYQTLAGAWPMREEEEEGFGSRLRGYLVKVLREGKRHSNWENPDEDYERAVTGFADALLDKKRPFRRHFLEFFEKTRDPGRINSLAQVLLKFTCPGVPDTYQGCELWDLSLVDPDNRRPVDYEQRQQWLTALQSAKGKPAALLQELWEDTATARIKLFLVHRLLRERKQHPLPFVQGQYIPLTIKGRYRKFILAFARRYDSDWYLTIVPLHPAVLCRRQKKEINTIDWKDTRIILPPEAPGEWEHLLDGTSGRAAFSTIVNGTTSGATGGTTDSAAKSREPAINIAAIFSVLPLALLKLKSPAAGRSAGVLMHITSLPSPFGAGDLGVGAREFAGFLSRSGQRCWQLLPLNPVAAEQLYSPYSPVSSMAGNPLLLSPEQLAEDGWLPLSELRETQQPDNKDLTHAVRIREQILNKAWKNYREKALPSRDLPFRQFCAEEAVWLEDFALYMVLKKQHEGQPWYSWPEKYRLRDKMALKELRTVQENAIDKEKWLQFLFSRQWKALREHCASLGIRMFGDLPFYISYDSADVWSNPEIFCLDRDGRMTAVAGVPPDYFNRNGQLWGMPVFRWDVLKAQGYDWWVRRLRRNMEWYDLLRLDHFRAFSAYWEVPAGEKTAVNGQWKAGPGADLFHTLRRELGSLPFVAEDLGDIDEAVYRLRDEFGLPGMKVLQFAFGENMAHSPHIPHQYSPEFIVYTGTHDNNTTRGWFEKELGSEGRRQLREYTGKPVSAKNVHETLARMAYSSVARIAVLPLQDILGLDEQARMNVPASITGNWKWRLPPGLLNPRVEEQLLKWVKLYGRE</sequence>
<dbReference type="GO" id="GO:0004134">
    <property type="term" value="F:4-alpha-glucanotransferase activity"/>
    <property type="evidence" value="ECO:0007669"/>
    <property type="project" value="UniProtKB-EC"/>
</dbReference>
<organism evidence="13 14">
    <name type="scientific">Anseongella ginsenosidimutans</name>
    <dbReference type="NCBI Taxonomy" id="496056"/>
    <lineage>
        <taxon>Bacteria</taxon>
        <taxon>Pseudomonadati</taxon>
        <taxon>Bacteroidota</taxon>
        <taxon>Sphingobacteriia</taxon>
        <taxon>Sphingobacteriales</taxon>
        <taxon>Sphingobacteriaceae</taxon>
        <taxon>Anseongella</taxon>
    </lineage>
</organism>
<dbReference type="CDD" id="cd11336">
    <property type="entry name" value="AmyAc_MTSase"/>
    <property type="match status" value="1"/>
</dbReference>
<dbReference type="SUPFAM" id="SSF51445">
    <property type="entry name" value="(Trans)glycosidases"/>
    <property type="match status" value="2"/>
</dbReference>
<dbReference type="Gene3D" id="3.20.20.80">
    <property type="entry name" value="Glycosidases"/>
    <property type="match status" value="3"/>
</dbReference>
<gene>
    <name evidence="13" type="ORF">EDD80_10446</name>
</gene>
<dbReference type="EMBL" id="SMAD01000004">
    <property type="protein sequence ID" value="TCS87699.1"/>
    <property type="molecule type" value="Genomic_DNA"/>
</dbReference>
<dbReference type="InterPro" id="IPR012767">
    <property type="entry name" value="Trehalose_TreY"/>
</dbReference>
<feature type="region of interest" description="Disordered" evidence="11">
    <location>
        <begin position="434"/>
        <end position="456"/>
    </location>
</feature>
<dbReference type="Gene3D" id="3.30.750.90">
    <property type="match status" value="1"/>
</dbReference>
<accession>A0A4R3KSX8</accession>
<evidence type="ECO:0000256" key="9">
    <source>
        <dbReference type="ARBA" id="ARBA00031501"/>
    </source>
</evidence>
<comment type="catalytic activity">
    <reaction evidence="1 10">
        <text>Transfers a segment of a (1-&gt;4)-alpha-D-glucan to a new position in an acceptor, which may be glucose or a (1-&gt;4)-alpha-D-glucan.</text>
        <dbReference type="EC" id="2.4.1.25"/>
    </reaction>
</comment>
<dbReference type="Gene3D" id="1.10.10.470">
    <property type="entry name" value="Maltooligosyl trehalose synthase, domain 4"/>
    <property type="match status" value="1"/>
</dbReference>
<keyword evidence="14" id="KW-1185">Reference proteome</keyword>
<evidence type="ECO:0000259" key="12">
    <source>
        <dbReference type="SMART" id="SM00642"/>
    </source>
</evidence>
<dbReference type="RefSeq" id="WP_132128782.1">
    <property type="nucleotide sequence ID" value="NZ_CP042432.1"/>
</dbReference>
<reference evidence="13 14" key="1">
    <citation type="submission" date="2019-03" db="EMBL/GenBank/DDBJ databases">
        <title>Genomic Encyclopedia of Type Strains, Phase IV (KMG-IV): sequencing the most valuable type-strain genomes for metagenomic binning, comparative biology and taxonomic classification.</title>
        <authorList>
            <person name="Goeker M."/>
        </authorList>
    </citation>
    <scope>NUCLEOTIDE SEQUENCE [LARGE SCALE GENOMIC DNA]</scope>
    <source>
        <strain evidence="13 14">DSM 21100</strain>
    </source>
</reference>
<feature type="compositionally biased region" description="Basic and acidic residues" evidence="11">
    <location>
        <begin position="434"/>
        <end position="449"/>
    </location>
</feature>
<dbReference type="Gene3D" id="1.10.150.200">
    <property type="entry name" value="Maltooligosyl trehalose synthase, domain 3"/>
    <property type="match status" value="1"/>
</dbReference>
<dbReference type="Proteomes" id="UP000295807">
    <property type="component" value="Unassembled WGS sequence"/>
</dbReference>
<proteinExistence type="inferred from homology"/>
<evidence type="ECO:0000256" key="1">
    <source>
        <dbReference type="ARBA" id="ARBA00000439"/>
    </source>
</evidence>
<evidence type="ECO:0000256" key="11">
    <source>
        <dbReference type="SAM" id="MobiDB-lite"/>
    </source>
</evidence>
<evidence type="ECO:0000313" key="14">
    <source>
        <dbReference type="Proteomes" id="UP000295807"/>
    </source>
</evidence>
<dbReference type="PANTHER" id="PTHR32438:SF5">
    <property type="entry name" value="4-ALPHA-GLUCANOTRANSFERASE DPE1, CHLOROPLASTIC_AMYLOPLASTIC"/>
    <property type="match status" value="1"/>
</dbReference>
<keyword evidence="6 10" id="KW-0808">Transferase</keyword>
<dbReference type="InterPro" id="IPR013797">
    <property type="entry name" value="Maltooligo_trehalose_synth_4"/>
</dbReference>
<keyword evidence="7 10" id="KW-0119">Carbohydrate metabolism</keyword>
<keyword evidence="5 10" id="KW-0328">Glycosyltransferase</keyword>
<dbReference type="NCBIfam" id="NF011080">
    <property type="entry name" value="PRK14508.1-3"/>
    <property type="match status" value="1"/>
</dbReference>
<dbReference type="InterPro" id="IPR003385">
    <property type="entry name" value="Glyco_hydro_77"/>
</dbReference>
<feature type="domain" description="Glycosyl hydrolase family 13 catalytic" evidence="12">
    <location>
        <begin position="7"/>
        <end position="506"/>
    </location>
</feature>
<evidence type="ECO:0000256" key="7">
    <source>
        <dbReference type="ARBA" id="ARBA00023277"/>
    </source>
</evidence>
<dbReference type="GO" id="GO:0005975">
    <property type="term" value="P:carbohydrate metabolic process"/>
    <property type="evidence" value="ECO:0007669"/>
    <property type="project" value="InterPro"/>
</dbReference>
<evidence type="ECO:0000256" key="6">
    <source>
        <dbReference type="ARBA" id="ARBA00022679"/>
    </source>
</evidence>
<dbReference type="Pfam" id="PF02446">
    <property type="entry name" value="Glyco_hydro_77"/>
    <property type="match status" value="1"/>
</dbReference>
<evidence type="ECO:0000256" key="3">
    <source>
        <dbReference type="ARBA" id="ARBA00012560"/>
    </source>
</evidence>
<dbReference type="InterPro" id="IPR017853">
    <property type="entry name" value="GH"/>
</dbReference>
<comment type="similarity">
    <text evidence="2 10">Belongs to the disproportionating enzyme family.</text>
</comment>
<comment type="caution">
    <text evidence="13">The sequence shown here is derived from an EMBL/GenBank/DDBJ whole genome shotgun (WGS) entry which is preliminary data.</text>
</comment>
<evidence type="ECO:0000256" key="4">
    <source>
        <dbReference type="ARBA" id="ARBA00020295"/>
    </source>
</evidence>
<dbReference type="InterPro" id="IPR006047">
    <property type="entry name" value="GH13_cat_dom"/>
</dbReference>